<dbReference type="EMBL" id="KJ551842">
    <property type="protein sequence ID" value="AHZ88994.1"/>
    <property type="molecule type" value="Genomic_DNA"/>
</dbReference>
<protein>
    <recommendedName>
        <fullName evidence="4 15">NADH-ubiquinone oxidoreductase chain 6</fullName>
        <ecNumber evidence="3 15">7.1.1.2</ecNumber>
    </recommendedName>
</protein>
<keyword evidence="8 15" id="KW-1278">Translocase</keyword>
<evidence type="ECO:0000256" key="14">
    <source>
        <dbReference type="ARBA" id="ARBA00049551"/>
    </source>
</evidence>
<dbReference type="PANTHER" id="PTHR11435:SF1">
    <property type="entry name" value="NADH-UBIQUINONE OXIDOREDUCTASE CHAIN 6"/>
    <property type="match status" value="1"/>
</dbReference>
<feature type="chain" id="PRO_5001583767" description="NADH-ubiquinone oxidoreductase chain 6" evidence="16">
    <location>
        <begin position="21"/>
        <end position="160"/>
    </location>
</feature>
<proteinExistence type="inferred from homology"/>
<evidence type="ECO:0000256" key="12">
    <source>
        <dbReference type="ARBA" id="ARBA00023128"/>
    </source>
</evidence>
<sequence>MYFMLLMSLAFFVGVVGVACNPSPCFGALALVLASGFGCVMVAEMGSSFLALILFLIYLGGMLVVFAYSVAMSGDMYPEAWGGRFFGFLGVCFMTLIFITGKFLGLVSFGVYGLGLSCVGVSLLYSYGGYYLLFVGFGLLLALFVVLELVRWISFGSYKV</sequence>
<evidence type="ECO:0000256" key="8">
    <source>
        <dbReference type="ARBA" id="ARBA00022967"/>
    </source>
</evidence>
<comment type="catalytic activity">
    <reaction evidence="14 15">
        <text>a ubiquinone + NADH + 5 H(+)(in) = a ubiquinol + NAD(+) + 4 H(+)(out)</text>
        <dbReference type="Rhea" id="RHEA:29091"/>
        <dbReference type="Rhea" id="RHEA-COMP:9565"/>
        <dbReference type="Rhea" id="RHEA-COMP:9566"/>
        <dbReference type="ChEBI" id="CHEBI:15378"/>
        <dbReference type="ChEBI" id="CHEBI:16389"/>
        <dbReference type="ChEBI" id="CHEBI:17976"/>
        <dbReference type="ChEBI" id="CHEBI:57540"/>
        <dbReference type="ChEBI" id="CHEBI:57945"/>
        <dbReference type="EC" id="7.1.1.2"/>
    </reaction>
</comment>
<evidence type="ECO:0000256" key="16">
    <source>
        <dbReference type="SAM" id="SignalP"/>
    </source>
</evidence>
<organism evidence="17">
    <name type="scientific">Phrynocephalus theobaldi orientalis</name>
    <dbReference type="NCBI Taxonomy" id="1318721"/>
    <lineage>
        <taxon>Eukaryota</taxon>
        <taxon>Metazoa</taxon>
        <taxon>Chordata</taxon>
        <taxon>Craniata</taxon>
        <taxon>Vertebrata</taxon>
        <taxon>Euteleostomi</taxon>
        <taxon>Lepidosauria</taxon>
        <taxon>Squamata</taxon>
        <taxon>Bifurcata</taxon>
        <taxon>Unidentata</taxon>
        <taxon>Episquamata</taxon>
        <taxon>Toxicofera</taxon>
        <taxon>Iguania</taxon>
        <taxon>Acrodonta</taxon>
        <taxon>Agamidae</taxon>
        <taxon>Agaminae</taxon>
        <taxon>Phrynocephalus</taxon>
    </lineage>
</organism>
<name>A0A059VAS4_9SAUR</name>
<gene>
    <name evidence="17" type="primary">ND6</name>
</gene>
<keyword evidence="10 15" id="KW-1133">Transmembrane helix</keyword>
<dbReference type="InterPro" id="IPR001457">
    <property type="entry name" value="NADH_UbQ/plastoQ_OxRdtase_su6"/>
</dbReference>
<comment type="subcellular location">
    <subcellularLocation>
        <location evidence="1 15">Mitochondrion membrane</location>
        <topology evidence="1 15">Multi-pass membrane protein</topology>
    </subcellularLocation>
</comment>
<comment type="similarity">
    <text evidence="2 15">Belongs to the complex I subunit 6 family.</text>
</comment>
<evidence type="ECO:0000256" key="5">
    <source>
        <dbReference type="ARBA" id="ARBA00022448"/>
    </source>
</evidence>
<keyword evidence="11 15" id="KW-0520">NAD</keyword>
<evidence type="ECO:0000256" key="11">
    <source>
        <dbReference type="ARBA" id="ARBA00023027"/>
    </source>
</evidence>
<feature type="transmembrane region" description="Helical" evidence="15">
    <location>
        <begin position="81"/>
        <end position="99"/>
    </location>
</feature>
<feature type="transmembrane region" description="Helical" evidence="15">
    <location>
        <begin position="131"/>
        <end position="150"/>
    </location>
</feature>
<evidence type="ECO:0000256" key="7">
    <source>
        <dbReference type="ARBA" id="ARBA00022692"/>
    </source>
</evidence>
<evidence type="ECO:0000256" key="15">
    <source>
        <dbReference type="RuleBase" id="RU004430"/>
    </source>
</evidence>
<keyword evidence="15" id="KW-0830">Ubiquinone</keyword>
<dbReference type="GO" id="GO:0031966">
    <property type="term" value="C:mitochondrial membrane"/>
    <property type="evidence" value="ECO:0007669"/>
    <property type="project" value="UniProtKB-SubCell"/>
</dbReference>
<evidence type="ECO:0000256" key="6">
    <source>
        <dbReference type="ARBA" id="ARBA00022660"/>
    </source>
</evidence>
<dbReference type="InterPro" id="IPR050269">
    <property type="entry name" value="ComplexI_Subunit6"/>
</dbReference>
<comment type="function">
    <text evidence="15">Core subunit of the mitochondrial membrane respiratory chain NADH dehydrogenase (Complex I) which catalyzes electron transfer from NADH through the respiratory chain, using ubiquinone as an electron acceptor. Essential for the catalytic activity and assembly of complex I.</text>
</comment>
<keyword evidence="16" id="KW-0732">Signal</keyword>
<dbReference type="EC" id="7.1.1.2" evidence="3 15"/>
<evidence type="ECO:0000256" key="9">
    <source>
        <dbReference type="ARBA" id="ARBA00022982"/>
    </source>
</evidence>
<dbReference type="Pfam" id="PF00499">
    <property type="entry name" value="Oxidored_q3"/>
    <property type="match status" value="1"/>
</dbReference>
<keyword evidence="9 15" id="KW-0249">Electron transport</keyword>
<keyword evidence="5 15" id="KW-0813">Transport</keyword>
<evidence type="ECO:0000256" key="2">
    <source>
        <dbReference type="ARBA" id="ARBA00005698"/>
    </source>
</evidence>
<feature type="transmembrane region" description="Helical" evidence="15">
    <location>
        <begin position="50"/>
        <end position="69"/>
    </location>
</feature>
<evidence type="ECO:0000256" key="4">
    <source>
        <dbReference type="ARBA" id="ARBA00021095"/>
    </source>
</evidence>
<accession>A0A059VAS4</accession>
<evidence type="ECO:0000256" key="3">
    <source>
        <dbReference type="ARBA" id="ARBA00012944"/>
    </source>
</evidence>
<evidence type="ECO:0000256" key="1">
    <source>
        <dbReference type="ARBA" id="ARBA00004225"/>
    </source>
</evidence>
<keyword evidence="13 15" id="KW-0472">Membrane</keyword>
<keyword evidence="6 15" id="KW-0679">Respiratory chain</keyword>
<keyword evidence="12 15" id="KW-0496">Mitochondrion</keyword>
<feature type="transmembrane region" description="Helical" evidence="15">
    <location>
        <begin position="106"/>
        <end position="125"/>
    </location>
</feature>
<dbReference type="AlphaFoldDB" id="A0A059VAS4"/>
<geneLocation type="mitochondrion" evidence="17"/>
<evidence type="ECO:0000256" key="13">
    <source>
        <dbReference type="ARBA" id="ARBA00023136"/>
    </source>
</evidence>
<dbReference type="GO" id="GO:0008137">
    <property type="term" value="F:NADH dehydrogenase (ubiquinone) activity"/>
    <property type="evidence" value="ECO:0007669"/>
    <property type="project" value="UniProtKB-UniRule"/>
</dbReference>
<reference evidence="17" key="1">
    <citation type="journal article" date="2014" name="Mitochondrial DNA">
        <title>The complete mitochondrial genome of the toad-headed lizard subspecies, Phrynocephalus theobaldi orientalis (Reptilia, Squamata, Agamidae).</title>
        <authorList>
            <person name="Liao P."/>
            <person name="Jin Y."/>
        </authorList>
    </citation>
    <scope>NUCLEOTIDE SEQUENCE</scope>
</reference>
<evidence type="ECO:0000256" key="10">
    <source>
        <dbReference type="ARBA" id="ARBA00022989"/>
    </source>
</evidence>
<evidence type="ECO:0000313" key="17">
    <source>
        <dbReference type="EMBL" id="AHZ88994.1"/>
    </source>
</evidence>
<dbReference type="PANTHER" id="PTHR11435">
    <property type="entry name" value="NADH UBIQUINONE OXIDOREDUCTASE SUBUNIT ND6"/>
    <property type="match status" value="1"/>
</dbReference>
<feature type="signal peptide" evidence="16">
    <location>
        <begin position="1"/>
        <end position="20"/>
    </location>
</feature>
<keyword evidence="7 15" id="KW-0812">Transmembrane</keyword>